<gene>
    <name evidence="2" type="ORF">VTL71DRAFT_1266</name>
</gene>
<organism evidence="2 3">
    <name type="scientific">Oculimacula yallundae</name>
    <dbReference type="NCBI Taxonomy" id="86028"/>
    <lineage>
        <taxon>Eukaryota</taxon>
        <taxon>Fungi</taxon>
        <taxon>Dikarya</taxon>
        <taxon>Ascomycota</taxon>
        <taxon>Pezizomycotina</taxon>
        <taxon>Leotiomycetes</taxon>
        <taxon>Helotiales</taxon>
        <taxon>Ploettnerulaceae</taxon>
        <taxon>Oculimacula</taxon>
    </lineage>
</organism>
<reference evidence="2 3" key="1">
    <citation type="journal article" date="2024" name="Commun. Biol.">
        <title>Comparative genomic analysis of thermophilic fungi reveals convergent evolutionary adaptations and gene losses.</title>
        <authorList>
            <person name="Steindorff A.S."/>
            <person name="Aguilar-Pontes M.V."/>
            <person name="Robinson A.J."/>
            <person name="Andreopoulos B."/>
            <person name="LaButti K."/>
            <person name="Kuo A."/>
            <person name="Mondo S."/>
            <person name="Riley R."/>
            <person name="Otillar R."/>
            <person name="Haridas S."/>
            <person name="Lipzen A."/>
            <person name="Grimwood J."/>
            <person name="Schmutz J."/>
            <person name="Clum A."/>
            <person name="Reid I.D."/>
            <person name="Moisan M.C."/>
            <person name="Butler G."/>
            <person name="Nguyen T.T.M."/>
            <person name="Dewar K."/>
            <person name="Conant G."/>
            <person name="Drula E."/>
            <person name="Henrissat B."/>
            <person name="Hansel C."/>
            <person name="Singer S."/>
            <person name="Hutchinson M.I."/>
            <person name="de Vries R.P."/>
            <person name="Natvig D.O."/>
            <person name="Powell A.J."/>
            <person name="Tsang A."/>
            <person name="Grigoriev I.V."/>
        </authorList>
    </citation>
    <scope>NUCLEOTIDE SEQUENCE [LARGE SCALE GENOMIC DNA]</scope>
    <source>
        <strain evidence="2 3">CBS 494.80</strain>
    </source>
</reference>
<sequence>MKAITHITAEIEKFFAAESLIPDRLIGLLNSRLATRLTYIYRYLVSSIQIAYALRYTLLPVLPIIFIFILIIIFTPPPNPLITLRLPGPKISIQQINTPPTGSELTYYKSIQYPWPISGWIEKKPMRYMLNGCVVVWEGSERWEASALWRKQGSVRKRRSSARKRQLEKPSWVVRMWMEVRTNWATVGRGARVGIGIGIGVVLLGMAIL</sequence>
<dbReference type="Proteomes" id="UP001595075">
    <property type="component" value="Unassembled WGS sequence"/>
</dbReference>
<keyword evidence="1" id="KW-1133">Transmembrane helix</keyword>
<name>A0ABR4CBD7_9HELO</name>
<evidence type="ECO:0000313" key="3">
    <source>
        <dbReference type="Proteomes" id="UP001595075"/>
    </source>
</evidence>
<feature type="transmembrane region" description="Helical" evidence="1">
    <location>
        <begin position="52"/>
        <end position="74"/>
    </location>
</feature>
<evidence type="ECO:0000313" key="2">
    <source>
        <dbReference type="EMBL" id="KAL2066842.1"/>
    </source>
</evidence>
<protein>
    <recommendedName>
        <fullName evidence="4">Peroxin domain-containing protein</fullName>
    </recommendedName>
</protein>
<keyword evidence="3" id="KW-1185">Reference proteome</keyword>
<comment type="caution">
    <text evidence="2">The sequence shown here is derived from an EMBL/GenBank/DDBJ whole genome shotgun (WGS) entry which is preliminary data.</text>
</comment>
<evidence type="ECO:0008006" key="4">
    <source>
        <dbReference type="Google" id="ProtNLM"/>
    </source>
</evidence>
<evidence type="ECO:0000256" key="1">
    <source>
        <dbReference type="SAM" id="Phobius"/>
    </source>
</evidence>
<keyword evidence="1" id="KW-0812">Transmembrane</keyword>
<dbReference type="EMBL" id="JAZHXI010000010">
    <property type="protein sequence ID" value="KAL2066842.1"/>
    <property type="molecule type" value="Genomic_DNA"/>
</dbReference>
<accession>A0ABR4CBD7</accession>
<keyword evidence="1" id="KW-0472">Membrane</keyword>
<proteinExistence type="predicted"/>